<organism evidence="8 9">
    <name type="scientific">Victivallis lenta</name>
    <dbReference type="NCBI Taxonomy" id="2606640"/>
    <lineage>
        <taxon>Bacteria</taxon>
        <taxon>Pseudomonadati</taxon>
        <taxon>Lentisphaerota</taxon>
        <taxon>Lentisphaeria</taxon>
        <taxon>Victivallales</taxon>
        <taxon>Victivallaceae</taxon>
        <taxon>Victivallis</taxon>
    </lineage>
</organism>
<feature type="domain" description="Tyr recombinase" evidence="6">
    <location>
        <begin position="213"/>
        <end position="397"/>
    </location>
</feature>
<dbReference type="SUPFAM" id="SSF56349">
    <property type="entry name" value="DNA breaking-rejoining enzymes"/>
    <property type="match status" value="1"/>
</dbReference>
<accession>A0A844G4L3</accession>
<proteinExistence type="inferred from homology"/>
<keyword evidence="3 5" id="KW-0238">DNA-binding</keyword>
<dbReference type="EMBL" id="VUNS01000023">
    <property type="protein sequence ID" value="MST98760.1"/>
    <property type="molecule type" value="Genomic_DNA"/>
</dbReference>
<evidence type="ECO:0000256" key="5">
    <source>
        <dbReference type="PROSITE-ProRule" id="PRU01248"/>
    </source>
</evidence>
<dbReference type="InterPro" id="IPR044068">
    <property type="entry name" value="CB"/>
</dbReference>
<dbReference type="PROSITE" id="PS51898">
    <property type="entry name" value="TYR_RECOMBINASE"/>
    <property type="match status" value="1"/>
</dbReference>
<dbReference type="Gene3D" id="1.10.443.10">
    <property type="entry name" value="Intergrase catalytic core"/>
    <property type="match status" value="1"/>
</dbReference>
<dbReference type="AlphaFoldDB" id="A0A844G4L3"/>
<evidence type="ECO:0000313" key="9">
    <source>
        <dbReference type="Proteomes" id="UP000435649"/>
    </source>
</evidence>
<evidence type="ECO:0000313" key="8">
    <source>
        <dbReference type="EMBL" id="MST98760.1"/>
    </source>
</evidence>
<evidence type="ECO:0000256" key="4">
    <source>
        <dbReference type="ARBA" id="ARBA00023172"/>
    </source>
</evidence>
<dbReference type="RefSeq" id="WP_154419748.1">
    <property type="nucleotide sequence ID" value="NZ_VUNS01000023.1"/>
</dbReference>
<evidence type="ECO:0000259" key="7">
    <source>
        <dbReference type="PROSITE" id="PS51900"/>
    </source>
</evidence>
<keyword evidence="2" id="KW-0229">DNA integration</keyword>
<dbReference type="GO" id="GO:0006310">
    <property type="term" value="P:DNA recombination"/>
    <property type="evidence" value="ECO:0007669"/>
    <property type="project" value="UniProtKB-KW"/>
</dbReference>
<feature type="domain" description="Core-binding (CB)" evidence="7">
    <location>
        <begin position="74"/>
        <end position="193"/>
    </location>
</feature>
<evidence type="ECO:0000256" key="3">
    <source>
        <dbReference type="ARBA" id="ARBA00023125"/>
    </source>
</evidence>
<dbReference type="PANTHER" id="PTHR30349">
    <property type="entry name" value="PHAGE INTEGRASE-RELATED"/>
    <property type="match status" value="1"/>
</dbReference>
<dbReference type="GO" id="GO:0003677">
    <property type="term" value="F:DNA binding"/>
    <property type="evidence" value="ECO:0007669"/>
    <property type="project" value="UniProtKB-UniRule"/>
</dbReference>
<dbReference type="Pfam" id="PF00589">
    <property type="entry name" value="Phage_integrase"/>
    <property type="match status" value="1"/>
</dbReference>
<sequence length="450" mass="51214">MSVFKRKSKYGETREYHYKFMQGGKWFYGVCEGCTTERSALAYEKKIKETAKTASEQKSVKALIDNFADQLTGGSAVPLADALELYLKKPKKRMPGAKQLAQKISYWGDFTAWMAQSHPEVVNLRDVRRSHAEEYIALLRTSGSFQYVESQRRRMEETKCSSGKAVEFVPQGLSPATINVRHKTVKAVFAWLAADAGIIENPFDIQFLDNQYESREAFTPEELRLIGAHLDDDPFVKPIFLIGICTGLSEGDICNLRWEEIRNGWIVRKRRKTGAALDIPILPPLAAFLAEHRPIENSEFVLPEHAVMYASNPTGVTYRVKQFLERLGIKTSRKAEGRSRSVSSKDVHSLRHTFAYLAGEYRIPLPIVQSVLGHMSPEMTKHYQAHADREAKEKYLTRLPDFLNAAPQQLPPPEEPERQELNELLARLPLDEIRRILAQVRSTLPDKPVE</sequence>
<dbReference type="Gene3D" id="1.10.150.130">
    <property type="match status" value="1"/>
</dbReference>
<comment type="similarity">
    <text evidence="1">Belongs to the 'phage' integrase family.</text>
</comment>
<evidence type="ECO:0000256" key="1">
    <source>
        <dbReference type="ARBA" id="ARBA00008857"/>
    </source>
</evidence>
<dbReference type="InterPro" id="IPR011010">
    <property type="entry name" value="DNA_brk_join_enz"/>
</dbReference>
<keyword evidence="4" id="KW-0233">DNA recombination</keyword>
<evidence type="ECO:0000259" key="6">
    <source>
        <dbReference type="PROSITE" id="PS51898"/>
    </source>
</evidence>
<dbReference type="PROSITE" id="PS51900">
    <property type="entry name" value="CB"/>
    <property type="match status" value="1"/>
</dbReference>
<protein>
    <submittedName>
        <fullName evidence="8">Tyrosine-type recombinase/integrase</fullName>
    </submittedName>
</protein>
<dbReference type="InterPro" id="IPR002104">
    <property type="entry name" value="Integrase_catalytic"/>
</dbReference>
<dbReference type="InterPro" id="IPR010998">
    <property type="entry name" value="Integrase_recombinase_N"/>
</dbReference>
<dbReference type="InterPro" id="IPR050090">
    <property type="entry name" value="Tyrosine_recombinase_XerCD"/>
</dbReference>
<dbReference type="GO" id="GO:0015074">
    <property type="term" value="P:DNA integration"/>
    <property type="evidence" value="ECO:0007669"/>
    <property type="project" value="UniProtKB-KW"/>
</dbReference>
<reference evidence="8 9" key="1">
    <citation type="submission" date="2019-08" db="EMBL/GenBank/DDBJ databases">
        <title>In-depth cultivation of the pig gut microbiome towards novel bacterial diversity and tailored functional studies.</title>
        <authorList>
            <person name="Wylensek D."/>
            <person name="Hitch T.C.A."/>
            <person name="Clavel T."/>
        </authorList>
    </citation>
    <scope>NUCLEOTIDE SEQUENCE [LARGE SCALE GENOMIC DNA]</scope>
    <source>
        <strain evidence="8 9">BBE-744-WT-12</strain>
    </source>
</reference>
<dbReference type="Proteomes" id="UP000435649">
    <property type="component" value="Unassembled WGS sequence"/>
</dbReference>
<evidence type="ECO:0000256" key="2">
    <source>
        <dbReference type="ARBA" id="ARBA00022908"/>
    </source>
</evidence>
<name>A0A844G4L3_9BACT</name>
<dbReference type="PANTHER" id="PTHR30349:SF41">
    <property type="entry name" value="INTEGRASE_RECOMBINASE PROTEIN MJ0367-RELATED"/>
    <property type="match status" value="1"/>
</dbReference>
<comment type="caution">
    <text evidence="8">The sequence shown here is derived from an EMBL/GenBank/DDBJ whole genome shotgun (WGS) entry which is preliminary data.</text>
</comment>
<dbReference type="InterPro" id="IPR013762">
    <property type="entry name" value="Integrase-like_cat_sf"/>
</dbReference>
<keyword evidence="9" id="KW-1185">Reference proteome</keyword>
<gene>
    <name evidence="8" type="ORF">FYJ85_17100</name>
</gene>